<dbReference type="GO" id="GO:0003723">
    <property type="term" value="F:RNA binding"/>
    <property type="evidence" value="ECO:0007669"/>
    <property type="project" value="TreeGrafter"/>
</dbReference>
<feature type="non-terminal residue" evidence="6">
    <location>
        <position position="128"/>
    </location>
</feature>
<dbReference type="Pfam" id="PF07984">
    <property type="entry name" value="NTP_transf_7"/>
    <property type="match status" value="1"/>
</dbReference>
<evidence type="ECO:0000256" key="3">
    <source>
        <dbReference type="ARBA" id="ARBA00022679"/>
    </source>
</evidence>
<dbReference type="EMBL" id="JYDU01000815">
    <property type="protein sequence ID" value="KRX80403.1"/>
    <property type="molecule type" value="Genomic_DNA"/>
</dbReference>
<dbReference type="EC" id="2.7.7.19" evidence="2"/>
<feature type="non-terminal residue" evidence="6">
    <location>
        <position position="1"/>
    </location>
</feature>
<evidence type="ECO:0000256" key="4">
    <source>
        <dbReference type="ARBA" id="ARBA00047933"/>
    </source>
</evidence>
<evidence type="ECO:0000313" key="7">
    <source>
        <dbReference type="Proteomes" id="UP000054815"/>
    </source>
</evidence>
<evidence type="ECO:0000256" key="5">
    <source>
        <dbReference type="SAM" id="MobiDB-lite"/>
    </source>
</evidence>
<dbReference type="GO" id="GO:0048255">
    <property type="term" value="P:mRNA stabilization"/>
    <property type="evidence" value="ECO:0007669"/>
    <property type="project" value="TreeGrafter"/>
</dbReference>
<comment type="similarity">
    <text evidence="1">Belongs to the TENT family.</text>
</comment>
<dbReference type="AlphaFoldDB" id="A0A0V0WYJ5"/>
<sequence length="128" mass="15004">LQSYLDNHFQDDLKTKHDYLCLLYRVVDESTVCLMNHDLHLTLTMIEHMIYQLRVLFIYQQQGQLPRPQSMVYSLSTAGCHCITCPRAAIGPATSDHGDYQPDYHHHHHPPHPHPHPHHQHLHPNHHP</sequence>
<proteinExistence type="inferred from homology"/>
<dbReference type="GO" id="GO:1990817">
    <property type="term" value="F:poly(A) RNA polymerase activity"/>
    <property type="evidence" value="ECO:0007669"/>
    <property type="project" value="UniProtKB-EC"/>
</dbReference>
<gene>
    <name evidence="6" type="primary">Fam46c</name>
    <name evidence="6" type="ORF">T4E_8141</name>
</gene>
<comment type="catalytic activity">
    <reaction evidence="4">
        <text>RNA(n) + ATP = RNA(n)-3'-adenine ribonucleotide + diphosphate</text>
        <dbReference type="Rhea" id="RHEA:11332"/>
        <dbReference type="Rhea" id="RHEA-COMP:14527"/>
        <dbReference type="Rhea" id="RHEA-COMP:17347"/>
        <dbReference type="ChEBI" id="CHEBI:30616"/>
        <dbReference type="ChEBI" id="CHEBI:33019"/>
        <dbReference type="ChEBI" id="CHEBI:140395"/>
        <dbReference type="ChEBI" id="CHEBI:173115"/>
        <dbReference type="EC" id="2.7.7.19"/>
    </reaction>
    <physiologicalReaction direction="left-to-right" evidence="4">
        <dbReference type="Rhea" id="RHEA:11333"/>
    </physiologicalReaction>
</comment>
<dbReference type="InterPro" id="IPR012937">
    <property type="entry name" value="TET5"/>
</dbReference>
<keyword evidence="3" id="KW-0808">Transferase</keyword>
<feature type="region of interest" description="Disordered" evidence="5">
    <location>
        <begin position="96"/>
        <end position="128"/>
    </location>
</feature>
<dbReference type="PANTHER" id="PTHR12974:SF36">
    <property type="entry name" value="POLYNUCLEOTIDE ADENYLYLTRANSFERASE"/>
    <property type="match status" value="1"/>
</dbReference>
<name>A0A0V0WYJ5_TRIPS</name>
<evidence type="ECO:0000313" key="6">
    <source>
        <dbReference type="EMBL" id="KRX80403.1"/>
    </source>
</evidence>
<dbReference type="STRING" id="6337.A0A0V0WYJ5"/>
<feature type="compositionally biased region" description="Basic residues" evidence="5">
    <location>
        <begin position="105"/>
        <end position="128"/>
    </location>
</feature>
<organism evidence="6 7">
    <name type="scientific">Trichinella pseudospiralis</name>
    <name type="common">Parasitic roundworm</name>
    <dbReference type="NCBI Taxonomy" id="6337"/>
    <lineage>
        <taxon>Eukaryota</taxon>
        <taxon>Metazoa</taxon>
        <taxon>Ecdysozoa</taxon>
        <taxon>Nematoda</taxon>
        <taxon>Enoplea</taxon>
        <taxon>Dorylaimia</taxon>
        <taxon>Trichinellida</taxon>
        <taxon>Trichinellidae</taxon>
        <taxon>Trichinella</taxon>
    </lineage>
</organism>
<protein>
    <recommendedName>
        <fullName evidence="2">polynucleotide adenylyltransferase</fullName>
        <ecNumber evidence="2">2.7.7.19</ecNumber>
    </recommendedName>
</protein>
<accession>A0A0V0WYJ5</accession>
<dbReference type="Proteomes" id="UP000054815">
    <property type="component" value="Unassembled WGS sequence"/>
</dbReference>
<evidence type="ECO:0000256" key="2">
    <source>
        <dbReference type="ARBA" id="ARBA00012388"/>
    </source>
</evidence>
<comment type="caution">
    <text evidence="6">The sequence shown here is derived from an EMBL/GenBank/DDBJ whole genome shotgun (WGS) entry which is preliminary data.</text>
</comment>
<evidence type="ECO:0000256" key="1">
    <source>
        <dbReference type="ARBA" id="ARBA00007631"/>
    </source>
</evidence>
<dbReference type="PANTHER" id="PTHR12974">
    <property type="entry name" value="PRION-LIKE- Q/N-RICH -DOMAIN-BEARING PROTEIN PROTEIN 44"/>
    <property type="match status" value="1"/>
</dbReference>
<reference evidence="6 7" key="1">
    <citation type="submission" date="2015-01" db="EMBL/GenBank/DDBJ databases">
        <title>Evolution of Trichinella species and genotypes.</title>
        <authorList>
            <person name="Korhonen P.K."/>
            <person name="Edoardo P."/>
            <person name="Giuseppe L.R."/>
            <person name="Gasser R.B."/>
        </authorList>
    </citation>
    <scope>NUCLEOTIDE SEQUENCE [LARGE SCALE GENOMIC DNA]</scope>
    <source>
        <strain evidence="6">ISS141</strain>
    </source>
</reference>